<proteinExistence type="predicted"/>
<keyword evidence="3" id="KW-0804">Transcription</keyword>
<name>A0A069PNJ9_9BURK</name>
<comment type="caution">
    <text evidence="5">The sequence shown here is derived from an EMBL/GenBank/DDBJ whole genome shotgun (WGS) entry which is preliminary data.</text>
</comment>
<reference evidence="5 6" key="1">
    <citation type="submission" date="2014-03" db="EMBL/GenBank/DDBJ databases">
        <title>Draft Genome Sequences of Four Burkholderia Strains.</title>
        <authorList>
            <person name="Liu X.Y."/>
            <person name="Li C.X."/>
            <person name="Xu J.H."/>
        </authorList>
    </citation>
    <scope>NUCLEOTIDE SEQUENCE [LARGE SCALE GENOMIC DNA]</scope>
    <source>
        <strain evidence="5 6">DSM 50014</strain>
    </source>
</reference>
<dbReference type="GO" id="GO:0003700">
    <property type="term" value="F:DNA-binding transcription factor activity"/>
    <property type="evidence" value="ECO:0007669"/>
    <property type="project" value="InterPro"/>
</dbReference>
<keyword evidence="1" id="KW-0805">Transcription regulation</keyword>
<dbReference type="InterPro" id="IPR050204">
    <property type="entry name" value="AraC_XylS_family_regulators"/>
</dbReference>
<dbReference type="InterPro" id="IPR018062">
    <property type="entry name" value="HTH_AraC-typ_CS"/>
</dbReference>
<dbReference type="Pfam" id="PF12833">
    <property type="entry name" value="HTH_18"/>
    <property type="match status" value="1"/>
</dbReference>
<evidence type="ECO:0000313" key="6">
    <source>
        <dbReference type="Proteomes" id="UP000027466"/>
    </source>
</evidence>
<accession>A0A069PNJ9</accession>
<dbReference type="EMBL" id="JFHC01000019">
    <property type="protein sequence ID" value="KDR42238.1"/>
    <property type="molecule type" value="Genomic_DNA"/>
</dbReference>
<evidence type="ECO:0000256" key="2">
    <source>
        <dbReference type="ARBA" id="ARBA00023125"/>
    </source>
</evidence>
<evidence type="ECO:0000256" key="1">
    <source>
        <dbReference type="ARBA" id="ARBA00023015"/>
    </source>
</evidence>
<dbReference type="STRING" id="60547.GCA_000751215_04002"/>
<dbReference type="PROSITE" id="PS00041">
    <property type="entry name" value="HTH_ARAC_FAMILY_1"/>
    <property type="match status" value="1"/>
</dbReference>
<sequence>MMTGPDDLYLAQEDGGMPTTLAGGSAPGESGVSVLSVRFHGGAHLSATLRQHLVCFQMSQQLAFECRMAGRVLHHAPPAGSLAVCPAGIDCAADASGSLDAILVVIDPGRLALAAAEDSTPEARLIEKLAGYDKALLDLAWNLALESANGYPNGPLFWNEVASRFIDALVVRHTTAYESRARGMLGKDMLDRLRDYVHAHLDEPIGVEALAQLAGRSPFHFTRVFTRSIGVTPHRYVVHLRLQRAIELVRDGRFGFAEIAARTGFADQSHLSRWVRRVHGVSLGQLAP</sequence>
<dbReference type="PROSITE" id="PS01124">
    <property type="entry name" value="HTH_ARAC_FAMILY_2"/>
    <property type="match status" value="1"/>
</dbReference>
<evidence type="ECO:0000313" key="5">
    <source>
        <dbReference type="EMBL" id="KDR42238.1"/>
    </source>
</evidence>
<evidence type="ECO:0000259" key="4">
    <source>
        <dbReference type="PROSITE" id="PS01124"/>
    </source>
</evidence>
<organism evidence="5 6">
    <name type="scientific">Caballeronia glathei</name>
    <dbReference type="NCBI Taxonomy" id="60547"/>
    <lineage>
        <taxon>Bacteria</taxon>
        <taxon>Pseudomonadati</taxon>
        <taxon>Pseudomonadota</taxon>
        <taxon>Betaproteobacteria</taxon>
        <taxon>Burkholderiales</taxon>
        <taxon>Burkholderiaceae</taxon>
        <taxon>Caballeronia</taxon>
    </lineage>
</organism>
<dbReference type="InterPro" id="IPR018060">
    <property type="entry name" value="HTH_AraC"/>
</dbReference>
<dbReference type="SMART" id="SM00342">
    <property type="entry name" value="HTH_ARAC"/>
    <property type="match status" value="1"/>
</dbReference>
<dbReference type="GO" id="GO:0043565">
    <property type="term" value="F:sequence-specific DNA binding"/>
    <property type="evidence" value="ECO:0007669"/>
    <property type="project" value="InterPro"/>
</dbReference>
<dbReference type="Proteomes" id="UP000027466">
    <property type="component" value="Unassembled WGS sequence"/>
</dbReference>
<gene>
    <name evidence="5" type="ORF">BG61_11060</name>
</gene>
<dbReference type="PANTHER" id="PTHR46796:SF6">
    <property type="entry name" value="ARAC SUBFAMILY"/>
    <property type="match status" value="1"/>
</dbReference>
<evidence type="ECO:0000256" key="3">
    <source>
        <dbReference type="ARBA" id="ARBA00023163"/>
    </source>
</evidence>
<feature type="domain" description="HTH araC/xylS-type" evidence="4">
    <location>
        <begin position="191"/>
        <end position="288"/>
    </location>
</feature>
<dbReference type="AlphaFoldDB" id="A0A069PNJ9"/>
<keyword evidence="2" id="KW-0238">DNA-binding</keyword>
<dbReference type="InterPro" id="IPR009057">
    <property type="entry name" value="Homeodomain-like_sf"/>
</dbReference>
<protein>
    <recommendedName>
        <fullName evidence="4">HTH araC/xylS-type domain-containing protein</fullName>
    </recommendedName>
</protein>
<dbReference type="SUPFAM" id="SSF46689">
    <property type="entry name" value="Homeodomain-like"/>
    <property type="match status" value="2"/>
</dbReference>
<dbReference type="PANTHER" id="PTHR46796">
    <property type="entry name" value="HTH-TYPE TRANSCRIPTIONAL ACTIVATOR RHAS-RELATED"/>
    <property type="match status" value="1"/>
</dbReference>
<keyword evidence="6" id="KW-1185">Reference proteome</keyword>
<dbReference type="Gene3D" id="1.10.10.60">
    <property type="entry name" value="Homeodomain-like"/>
    <property type="match status" value="1"/>
</dbReference>